<evidence type="ECO:0000313" key="3">
    <source>
        <dbReference type="EMBL" id="GGG28211.1"/>
    </source>
</evidence>
<reference evidence="3 4" key="1">
    <citation type="journal article" date="2014" name="Int. J. Syst. Evol. Microbiol.">
        <title>Complete genome sequence of Corynebacterium casei LMG S-19264T (=DSM 44701T), isolated from a smear-ripened cheese.</title>
        <authorList>
            <consortium name="US DOE Joint Genome Institute (JGI-PGF)"/>
            <person name="Walter F."/>
            <person name="Albersmeier A."/>
            <person name="Kalinowski J."/>
            <person name="Ruckert C."/>
        </authorList>
    </citation>
    <scope>NUCLEOTIDE SEQUENCE [LARGE SCALE GENOMIC DNA]</scope>
    <source>
        <strain evidence="3 4">CGMCC 1.16330</strain>
    </source>
</reference>
<evidence type="ECO:0000256" key="1">
    <source>
        <dbReference type="ARBA" id="ARBA00023267"/>
    </source>
</evidence>
<dbReference type="Proteomes" id="UP000597507">
    <property type="component" value="Unassembled WGS sequence"/>
</dbReference>
<feature type="domain" description="Lipoyl-binding" evidence="2">
    <location>
        <begin position="1"/>
        <end position="72"/>
    </location>
</feature>
<proteinExistence type="predicted"/>
<dbReference type="PANTHER" id="PTHR45266:SF3">
    <property type="entry name" value="OXALOACETATE DECARBOXYLASE ALPHA CHAIN"/>
    <property type="match status" value="1"/>
</dbReference>
<dbReference type="RefSeq" id="WP_188899423.1">
    <property type="nucleotide sequence ID" value="NZ_BMKS01000004.1"/>
</dbReference>
<keyword evidence="1" id="KW-0092">Biotin</keyword>
<protein>
    <submittedName>
        <fullName evidence="3">Acetyl-CoA carboxylase biotin carboxyl carrier protein subunit</fullName>
    </submittedName>
</protein>
<gene>
    <name evidence="3" type="primary">madF</name>
    <name evidence="3" type="ORF">GCM10010964_15130</name>
</gene>
<dbReference type="SUPFAM" id="SSF51230">
    <property type="entry name" value="Single hybrid motif"/>
    <property type="match status" value="1"/>
</dbReference>
<dbReference type="PANTHER" id="PTHR45266">
    <property type="entry name" value="OXALOACETATE DECARBOXYLASE ALPHA CHAIN"/>
    <property type="match status" value="1"/>
</dbReference>
<accession>A0A8J2ZAT8</accession>
<dbReference type="AlphaFoldDB" id="A0A8J2ZAT8"/>
<organism evidence="3 4">
    <name type="scientific">Caldovatus sediminis</name>
    <dbReference type="NCBI Taxonomy" id="2041189"/>
    <lineage>
        <taxon>Bacteria</taxon>
        <taxon>Pseudomonadati</taxon>
        <taxon>Pseudomonadota</taxon>
        <taxon>Alphaproteobacteria</taxon>
        <taxon>Acetobacterales</taxon>
        <taxon>Roseomonadaceae</taxon>
        <taxon>Caldovatus</taxon>
    </lineage>
</organism>
<dbReference type="Gene3D" id="2.40.50.100">
    <property type="match status" value="1"/>
</dbReference>
<dbReference type="Pfam" id="PF00364">
    <property type="entry name" value="Biotin_lipoyl"/>
    <property type="match status" value="1"/>
</dbReference>
<name>A0A8J2ZAT8_9PROT</name>
<evidence type="ECO:0000259" key="2">
    <source>
        <dbReference type="PROSITE" id="PS50968"/>
    </source>
</evidence>
<keyword evidence="4" id="KW-1185">Reference proteome</keyword>
<dbReference type="PROSITE" id="PS50968">
    <property type="entry name" value="BIOTINYL_LIPOYL"/>
    <property type="match status" value="1"/>
</dbReference>
<evidence type="ECO:0000313" key="4">
    <source>
        <dbReference type="Proteomes" id="UP000597507"/>
    </source>
</evidence>
<dbReference type="InterPro" id="IPR000089">
    <property type="entry name" value="Biotin_lipoyl"/>
</dbReference>
<dbReference type="InterPro" id="IPR011053">
    <property type="entry name" value="Single_hybrid_motif"/>
</dbReference>
<dbReference type="InterPro" id="IPR050709">
    <property type="entry name" value="Biotin_Carboxyl_Carrier/Decarb"/>
</dbReference>
<dbReference type="EMBL" id="BMKS01000004">
    <property type="protein sequence ID" value="GGG28211.1"/>
    <property type="molecule type" value="Genomic_DNA"/>
</dbReference>
<sequence>MKRIEVKAETPGSVIRHEVVPGDAVAEDDPILTIESMKMEIPIPAPVDGRVIEILVAPGEAVAAGQTVAVMEA</sequence>
<comment type="caution">
    <text evidence="3">The sequence shown here is derived from an EMBL/GenBank/DDBJ whole genome shotgun (WGS) entry which is preliminary data.</text>
</comment>
<dbReference type="CDD" id="cd06850">
    <property type="entry name" value="biotinyl_domain"/>
    <property type="match status" value="1"/>
</dbReference>